<dbReference type="InParanoid" id="A0CZK9"/>
<organism evidence="2 3">
    <name type="scientific">Paramecium tetraurelia</name>
    <dbReference type="NCBI Taxonomy" id="5888"/>
    <lineage>
        <taxon>Eukaryota</taxon>
        <taxon>Sar</taxon>
        <taxon>Alveolata</taxon>
        <taxon>Ciliophora</taxon>
        <taxon>Intramacronucleata</taxon>
        <taxon>Oligohymenophorea</taxon>
        <taxon>Peniculida</taxon>
        <taxon>Parameciidae</taxon>
        <taxon>Paramecium</taxon>
    </lineage>
</organism>
<feature type="region of interest" description="Disordered" evidence="1">
    <location>
        <begin position="1"/>
        <end position="56"/>
    </location>
</feature>
<accession>A0CZK9</accession>
<dbReference type="HOGENOM" id="CLU_753272_0_0_1"/>
<evidence type="ECO:0000313" key="3">
    <source>
        <dbReference type="Proteomes" id="UP000000600"/>
    </source>
</evidence>
<dbReference type="EMBL" id="CT868230">
    <property type="protein sequence ID" value="CAK76226.1"/>
    <property type="molecule type" value="Genomic_DNA"/>
</dbReference>
<dbReference type="KEGG" id="ptm:GSPATT00011799001"/>
<dbReference type="RefSeq" id="XP_001443623.1">
    <property type="nucleotide sequence ID" value="XM_001443586.1"/>
</dbReference>
<dbReference type="Proteomes" id="UP000000600">
    <property type="component" value="Unassembled WGS sequence"/>
</dbReference>
<gene>
    <name evidence="2" type="ORF">GSPATT00011799001</name>
</gene>
<protein>
    <submittedName>
        <fullName evidence="2">Uncharacterized protein</fullName>
    </submittedName>
</protein>
<feature type="region of interest" description="Disordered" evidence="1">
    <location>
        <begin position="266"/>
        <end position="330"/>
    </location>
</feature>
<feature type="compositionally biased region" description="Basic and acidic residues" evidence="1">
    <location>
        <begin position="26"/>
        <end position="55"/>
    </location>
</feature>
<evidence type="ECO:0000313" key="2">
    <source>
        <dbReference type="EMBL" id="CAK76226.1"/>
    </source>
</evidence>
<dbReference type="OrthoDB" id="10422124at2759"/>
<proteinExistence type="predicted"/>
<sequence length="368" mass="42858">MLKNNEHIKKSKQNQDFSFASQQQNHYHDDQKIDIPDTNRVDELNDSESQDKEKNNLTFSIDTDQQHQKQEDDFNCNQQIENYQCNFQDDQNVGQQIFHQENNNIGQESFHNFEVQSNLLQNFYNHNQEEQVSAGFPYNNNLILPNQTPNLVHNLSQINYQAQNIQIDIFNQLGQQQFQNQISYQNFANIYTSNPQPIYSVNNIQQTTQSYNQGYQGIPYNQCNLDLLNYQQPNYNQQHQSITNQNTSIQSYNFKESTQIPKLQKEEEQFSFQKRNNRSDQIHQEQNQQQKQSQRTSNNQVAGLKYIKGQTDVPTNSTDNQSKSQKDENKNQVNDFSFYLQLLGGGGGGFNSKISVPSGNLLSLLLNN</sequence>
<evidence type="ECO:0000256" key="1">
    <source>
        <dbReference type="SAM" id="MobiDB-lite"/>
    </source>
</evidence>
<dbReference type="GeneID" id="5029408"/>
<feature type="compositionally biased region" description="Polar residues" evidence="1">
    <location>
        <begin position="14"/>
        <end position="25"/>
    </location>
</feature>
<feature type="compositionally biased region" description="Low complexity" evidence="1">
    <location>
        <begin position="284"/>
        <end position="300"/>
    </location>
</feature>
<feature type="compositionally biased region" description="Polar residues" evidence="1">
    <location>
        <begin position="312"/>
        <end position="323"/>
    </location>
</feature>
<keyword evidence="3" id="KW-1185">Reference proteome</keyword>
<dbReference type="AlphaFoldDB" id="A0CZK9"/>
<name>A0CZK9_PARTE</name>
<reference evidence="2 3" key="1">
    <citation type="journal article" date="2006" name="Nature">
        <title>Global trends of whole-genome duplications revealed by the ciliate Paramecium tetraurelia.</title>
        <authorList>
            <consortium name="Genoscope"/>
            <person name="Aury J.-M."/>
            <person name="Jaillon O."/>
            <person name="Duret L."/>
            <person name="Noel B."/>
            <person name="Jubin C."/>
            <person name="Porcel B.M."/>
            <person name="Segurens B."/>
            <person name="Daubin V."/>
            <person name="Anthouard V."/>
            <person name="Aiach N."/>
            <person name="Arnaiz O."/>
            <person name="Billaut A."/>
            <person name="Beisson J."/>
            <person name="Blanc I."/>
            <person name="Bouhouche K."/>
            <person name="Camara F."/>
            <person name="Duharcourt S."/>
            <person name="Guigo R."/>
            <person name="Gogendeau D."/>
            <person name="Katinka M."/>
            <person name="Keller A.-M."/>
            <person name="Kissmehl R."/>
            <person name="Klotz C."/>
            <person name="Koll F."/>
            <person name="Le Moue A."/>
            <person name="Lepere C."/>
            <person name="Malinsky S."/>
            <person name="Nowacki M."/>
            <person name="Nowak J.K."/>
            <person name="Plattner H."/>
            <person name="Poulain J."/>
            <person name="Ruiz F."/>
            <person name="Serrano V."/>
            <person name="Zagulski M."/>
            <person name="Dessen P."/>
            <person name="Betermier M."/>
            <person name="Weissenbach J."/>
            <person name="Scarpelli C."/>
            <person name="Schachter V."/>
            <person name="Sperling L."/>
            <person name="Meyer E."/>
            <person name="Cohen J."/>
            <person name="Wincker P."/>
        </authorList>
    </citation>
    <scope>NUCLEOTIDE SEQUENCE [LARGE SCALE GENOMIC DNA]</scope>
    <source>
        <strain evidence="2 3">Stock d4-2</strain>
    </source>
</reference>
<dbReference type="OMA" id="KNQVNDF"/>